<organism evidence="5">
    <name type="scientific">Darwinula stevensoni</name>
    <dbReference type="NCBI Taxonomy" id="69355"/>
    <lineage>
        <taxon>Eukaryota</taxon>
        <taxon>Metazoa</taxon>
        <taxon>Ecdysozoa</taxon>
        <taxon>Arthropoda</taxon>
        <taxon>Crustacea</taxon>
        <taxon>Oligostraca</taxon>
        <taxon>Ostracoda</taxon>
        <taxon>Podocopa</taxon>
        <taxon>Podocopida</taxon>
        <taxon>Darwinulocopina</taxon>
        <taxon>Darwinuloidea</taxon>
        <taxon>Darwinulidae</taxon>
        <taxon>Darwinula</taxon>
    </lineage>
</organism>
<dbReference type="SUPFAM" id="SSF53720">
    <property type="entry name" value="ALDH-like"/>
    <property type="match status" value="1"/>
</dbReference>
<evidence type="ECO:0000256" key="1">
    <source>
        <dbReference type="ARBA" id="ARBA00023002"/>
    </source>
</evidence>
<keyword evidence="6" id="KW-1185">Reference proteome</keyword>
<name>A0A7R9AI98_9CRUS</name>
<evidence type="ECO:0000256" key="3">
    <source>
        <dbReference type="RuleBase" id="RU003345"/>
    </source>
</evidence>
<dbReference type="PANTHER" id="PTHR43353">
    <property type="entry name" value="SUCCINATE-SEMIALDEHYDE DEHYDROGENASE, MITOCHONDRIAL"/>
    <property type="match status" value="1"/>
</dbReference>
<dbReference type="PANTHER" id="PTHR43353:SF5">
    <property type="entry name" value="SUCCINATE-SEMIALDEHYDE DEHYDROGENASE, MITOCHONDRIAL"/>
    <property type="match status" value="1"/>
</dbReference>
<dbReference type="FunFam" id="3.40.605.10:FF:000063">
    <property type="entry name" value="Succinate-semialdehyde dehydrogenase, mitochondrial"/>
    <property type="match status" value="1"/>
</dbReference>
<dbReference type="AlphaFoldDB" id="A0A7R9AI98"/>
<dbReference type="InterPro" id="IPR015590">
    <property type="entry name" value="Aldehyde_DH_dom"/>
</dbReference>
<feature type="domain" description="Aldehyde dehydrogenase" evidence="4">
    <location>
        <begin position="1"/>
        <end position="184"/>
    </location>
</feature>
<evidence type="ECO:0000256" key="2">
    <source>
        <dbReference type="PROSITE-ProRule" id="PRU10007"/>
    </source>
</evidence>
<dbReference type="GO" id="GO:0009450">
    <property type="term" value="P:gamma-aminobutyric acid catabolic process"/>
    <property type="evidence" value="ECO:0007669"/>
    <property type="project" value="TreeGrafter"/>
</dbReference>
<dbReference type="GO" id="GO:0004777">
    <property type="term" value="F:succinate-semialdehyde dehydrogenase (NAD+) activity"/>
    <property type="evidence" value="ECO:0007669"/>
    <property type="project" value="TreeGrafter"/>
</dbReference>
<gene>
    <name evidence="5" type="ORF">DSTB1V02_LOCUS14390</name>
</gene>
<dbReference type="EMBL" id="LR910770">
    <property type="protein sequence ID" value="CAD7254644.1"/>
    <property type="molecule type" value="Genomic_DNA"/>
</dbReference>
<dbReference type="InterPro" id="IPR016162">
    <property type="entry name" value="Ald_DH_N"/>
</dbReference>
<dbReference type="Pfam" id="PF00171">
    <property type="entry name" value="Aldedh"/>
    <property type="match status" value="1"/>
</dbReference>
<dbReference type="InterPro" id="IPR029510">
    <property type="entry name" value="Ald_DH_CS_GLU"/>
</dbReference>
<dbReference type="EMBL" id="CAJPEV010011252">
    <property type="protein sequence ID" value="CAG0906199.1"/>
    <property type="molecule type" value="Genomic_DNA"/>
</dbReference>
<evidence type="ECO:0000313" key="6">
    <source>
        <dbReference type="Proteomes" id="UP000677054"/>
    </source>
</evidence>
<dbReference type="OrthoDB" id="6336534at2759"/>
<keyword evidence="1 3" id="KW-0560">Oxidoreductase</keyword>
<evidence type="ECO:0000313" key="5">
    <source>
        <dbReference type="EMBL" id="CAD7254644.1"/>
    </source>
</evidence>
<dbReference type="Gene3D" id="3.40.605.10">
    <property type="entry name" value="Aldehyde Dehydrogenase, Chain A, domain 1"/>
    <property type="match status" value="1"/>
</dbReference>
<evidence type="ECO:0000259" key="4">
    <source>
        <dbReference type="Pfam" id="PF00171"/>
    </source>
</evidence>
<protein>
    <recommendedName>
        <fullName evidence="4">Aldehyde dehydrogenase domain-containing protein</fullName>
    </recommendedName>
</protein>
<sequence length="185" mass="19562">MMSRKIACALAAGCTCVVKPAEDTPLTALAFASLVVEAGVPPGVINILPCSRIRVQGVGNALAKHPLVRVLSFTGSTSVGKWLYERCSSGVKRLSLELGGNAPFIVFDSADMNAAVCGLMIAKFRNTGQTCVSANRILVQEGIYDAFVERFADAMDRELVVGHGLEPGVNQGPIINPRQFARVSA</sequence>
<dbReference type="Gene3D" id="3.40.309.10">
    <property type="entry name" value="Aldehyde Dehydrogenase, Chain A, domain 2"/>
    <property type="match status" value="1"/>
</dbReference>
<dbReference type="InterPro" id="IPR016161">
    <property type="entry name" value="Ald_DH/histidinol_DH"/>
</dbReference>
<proteinExistence type="inferred from homology"/>
<comment type="similarity">
    <text evidence="3">Belongs to the aldehyde dehydrogenase family.</text>
</comment>
<dbReference type="InterPro" id="IPR016163">
    <property type="entry name" value="Ald_DH_C"/>
</dbReference>
<dbReference type="PROSITE" id="PS00687">
    <property type="entry name" value="ALDEHYDE_DEHYDR_GLU"/>
    <property type="match status" value="1"/>
</dbReference>
<accession>A0A7R9AI98</accession>
<feature type="active site" evidence="2">
    <location>
        <position position="97"/>
    </location>
</feature>
<dbReference type="InterPro" id="IPR050740">
    <property type="entry name" value="Aldehyde_DH_Superfamily"/>
</dbReference>
<reference evidence="5" key="1">
    <citation type="submission" date="2020-11" db="EMBL/GenBank/DDBJ databases">
        <authorList>
            <person name="Tran Van P."/>
        </authorList>
    </citation>
    <scope>NUCLEOTIDE SEQUENCE</scope>
</reference>
<dbReference type="Proteomes" id="UP000677054">
    <property type="component" value="Unassembled WGS sequence"/>
</dbReference>